<evidence type="ECO:0000256" key="1">
    <source>
        <dbReference type="ARBA" id="ARBA00004370"/>
    </source>
</evidence>
<dbReference type="PANTHER" id="PTHR24030">
    <property type="entry name" value="PROTEIN CMSS1"/>
    <property type="match status" value="1"/>
</dbReference>
<name>A0A553RH03_9TELE</name>
<dbReference type="InterPro" id="IPR032704">
    <property type="entry name" value="Cms1"/>
</dbReference>
<evidence type="ECO:0000256" key="2">
    <source>
        <dbReference type="ARBA" id="ARBA00009457"/>
    </source>
</evidence>
<feature type="compositionally biased region" description="Basic and acidic residues" evidence="6">
    <location>
        <begin position="58"/>
        <end position="77"/>
    </location>
</feature>
<accession>A0A553RH03</accession>
<dbReference type="AlphaFoldDB" id="A0A553RH03"/>
<dbReference type="GO" id="GO:0016020">
    <property type="term" value="C:membrane"/>
    <property type="evidence" value="ECO:0007669"/>
    <property type="project" value="UniProtKB-SubCell"/>
</dbReference>
<evidence type="ECO:0000256" key="6">
    <source>
        <dbReference type="SAM" id="MobiDB-lite"/>
    </source>
</evidence>
<dbReference type="OrthoDB" id="340608at2759"/>
<keyword evidence="3" id="KW-0812">Transmembrane</keyword>
<keyword evidence="4" id="KW-1133">Transmembrane helix</keyword>
<dbReference type="EMBL" id="SRMA01024100">
    <property type="protein sequence ID" value="TRZ01463.1"/>
    <property type="molecule type" value="Genomic_DNA"/>
</dbReference>
<comment type="subcellular location">
    <subcellularLocation>
        <location evidence="1">Membrane</location>
    </subcellularLocation>
</comment>
<dbReference type="STRING" id="623744.A0A553RH03"/>
<comment type="similarity">
    <text evidence="2">Belongs to the CDC50/LEM3 family.</text>
</comment>
<gene>
    <name evidence="7" type="ORF">DNTS_013968</name>
</gene>
<protein>
    <submittedName>
        <fullName evidence="7">Uncharacterized protein</fullName>
    </submittedName>
</protein>
<dbReference type="GO" id="GO:0005634">
    <property type="term" value="C:nucleus"/>
    <property type="evidence" value="ECO:0007669"/>
    <property type="project" value="TreeGrafter"/>
</dbReference>
<evidence type="ECO:0000256" key="3">
    <source>
        <dbReference type="ARBA" id="ARBA00022692"/>
    </source>
</evidence>
<feature type="region of interest" description="Disordered" evidence="6">
    <location>
        <begin position="1"/>
        <end position="90"/>
    </location>
</feature>
<proteinExistence type="inferred from homology"/>
<evidence type="ECO:0000313" key="8">
    <source>
        <dbReference type="Proteomes" id="UP000316079"/>
    </source>
</evidence>
<reference evidence="7 8" key="1">
    <citation type="journal article" date="2019" name="Sci. Data">
        <title>Hybrid genome assembly and annotation of Danionella translucida.</title>
        <authorList>
            <person name="Kadobianskyi M."/>
            <person name="Schulze L."/>
            <person name="Schuelke M."/>
            <person name="Judkewitz B."/>
        </authorList>
    </citation>
    <scope>NUCLEOTIDE SEQUENCE [LARGE SCALE GENOMIC DNA]</scope>
    <source>
        <strain evidence="7 8">Bolton</strain>
    </source>
</reference>
<organism evidence="7 8">
    <name type="scientific">Danionella cerebrum</name>
    <dbReference type="NCBI Taxonomy" id="2873325"/>
    <lineage>
        <taxon>Eukaryota</taxon>
        <taxon>Metazoa</taxon>
        <taxon>Chordata</taxon>
        <taxon>Craniata</taxon>
        <taxon>Vertebrata</taxon>
        <taxon>Euteleostomi</taxon>
        <taxon>Actinopterygii</taxon>
        <taxon>Neopterygii</taxon>
        <taxon>Teleostei</taxon>
        <taxon>Ostariophysi</taxon>
        <taxon>Cypriniformes</taxon>
        <taxon>Danionidae</taxon>
        <taxon>Danioninae</taxon>
        <taxon>Danionella</taxon>
    </lineage>
</organism>
<evidence type="ECO:0000313" key="7">
    <source>
        <dbReference type="EMBL" id="TRZ01463.1"/>
    </source>
</evidence>
<feature type="compositionally biased region" description="Acidic residues" evidence="6">
    <location>
        <begin position="16"/>
        <end position="29"/>
    </location>
</feature>
<evidence type="ECO:0000256" key="5">
    <source>
        <dbReference type="ARBA" id="ARBA00023136"/>
    </source>
</evidence>
<dbReference type="PANTHER" id="PTHR24030:SF0">
    <property type="entry name" value="PROTEIN CMSS1"/>
    <property type="match status" value="1"/>
</dbReference>
<dbReference type="SUPFAM" id="SSF52540">
    <property type="entry name" value="P-loop containing nucleoside triphosphate hydrolases"/>
    <property type="match status" value="1"/>
</dbReference>
<dbReference type="GO" id="GO:0030686">
    <property type="term" value="C:90S preribosome"/>
    <property type="evidence" value="ECO:0007669"/>
    <property type="project" value="TreeGrafter"/>
</dbReference>
<comment type="caution">
    <text evidence="7">The sequence shown here is derived from an EMBL/GenBank/DDBJ whole genome shotgun (WGS) entry which is preliminary data.</text>
</comment>
<dbReference type="InterPro" id="IPR027417">
    <property type="entry name" value="P-loop_NTPase"/>
</dbReference>
<evidence type="ECO:0000256" key="4">
    <source>
        <dbReference type="ARBA" id="ARBA00022989"/>
    </source>
</evidence>
<keyword evidence="8" id="KW-1185">Reference proteome</keyword>
<dbReference type="InterPro" id="IPR005045">
    <property type="entry name" value="CDC50/LEM3_fam"/>
</dbReference>
<dbReference type="Pfam" id="PF03381">
    <property type="entry name" value="CDC50"/>
    <property type="match status" value="1"/>
</dbReference>
<dbReference type="Proteomes" id="UP000316079">
    <property type="component" value="Unassembled WGS sequence"/>
</dbReference>
<keyword evidence="5" id="KW-0472">Membrane</keyword>
<sequence length="651" mass="73882">MADDLGDEWWANDNNLEVEENTEPPEEEAQAVQTTKKRKGEKQIQDDTKKKKGKKTAKKECFITQERSEEKADEASGKNKKRRKKKTITDVLATSEHVPGSPSDLVSLLKSHYSQTRSVIEQEELTLKGQAGYVYSCFLCSNDLTHSLSSYLKEVCPKWAKVQKQHTESRSVVLLVVCGSALRTIDLIKQLVVFKGQAKVLKLFAKHIKVEEQIKSLSKGVTHIAVGTPARIRTLLEKEGLTVQGLRYLVLDWNHRDQKHRRMVDIPEVKDDFLKLMDCGSKVHPHWKLGKLPPAVQNNYLITQTWIFWGDLNLRESNMGKKQAATGPLSRRPDNSAFKQQRLPAWSPSLTAQTVLPSFYILSAVCLVLGICLLVTVENTHQFKVDYTDAETCDRCLELRKDVTQSKKICICEVRFSLPQTFKLSVHAVVFHLPQGDVFFYYGLRNFHQNLRRYMDSRDDAQMVGRKSYLRAPSSYCAPFDYNANGTAIAPCGAVANSLFNDTFIIKHYPTNGRNVEVPLYRKGIAWYTDKNVKFRNPPTNNTFSLRQAFEGMTQPPPAFEPKVVLASHPRASVSGTTRPLYWQRSVYELDSTDPNNNGFINDDLIVWMREAAFPDFKKLYGVLNRAQGPFTEGLPAGSYSILINYSILCS</sequence>
<dbReference type="Gene3D" id="3.40.50.300">
    <property type="entry name" value="P-loop containing nucleotide triphosphate hydrolases"/>
    <property type="match status" value="1"/>
</dbReference>
<dbReference type="Pfam" id="PF14617">
    <property type="entry name" value="CMS1"/>
    <property type="match status" value="1"/>
</dbReference>